<dbReference type="InterPro" id="IPR036217">
    <property type="entry name" value="MethylDNA_cys_MeTrfase_DNAb"/>
</dbReference>
<protein>
    <submittedName>
        <fullName evidence="9">Methylated-DNA--[protein]-cysteine S-methyltransferase</fullName>
    </submittedName>
</protein>
<evidence type="ECO:0000259" key="8">
    <source>
        <dbReference type="Pfam" id="PF02870"/>
    </source>
</evidence>
<dbReference type="InterPro" id="IPR008332">
    <property type="entry name" value="MethylG_MeTrfase_N"/>
</dbReference>
<accession>A0ABQ5TTC3</accession>
<dbReference type="InterPro" id="IPR001497">
    <property type="entry name" value="MethylDNA_cys_MeTrfase_AS"/>
</dbReference>
<dbReference type="Pfam" id="PF02870">
    <property type="entry name" value="Methyltransf_1N"/>
    <property type="match status" value="1"/>
</dbReference>
<dbReference type="PANTHER" id="PTHR10815">
    <property type="entry name" value="METHYLATED-DNA--PROTEIN-CYSTEINE METHYLTRANSFERASE"/>
    <property type="match status" value="1"/>
</dbReference>
<dbReference type="Pfam" id="PF01035">
    <property type="entry name" value="DNA_binding_1"/>
    <property type="match status" value="1"/>
</dbReference>
<dbReference type="InterPro" id="IPR014048">
    <property type="entry name" value="MethylDNA_cys_MeTrfase_DNA-bd"/>
</dbReference>
<dbReference type="Gene3D" id="1.10.10.10">
    <property type="entry name" value="Winged helix-like DNA-binding domain superfamily/Winged helix DNA-binding domain"/>
    <property type="match status" value="1"/>
</dbReference>
<dbReference type="InterPro" id="IPR036631">
    <property type="entry name" value="MGMT_N_sf"/>
</dbReference>
<evidence type="ECO:0000256" key="4">
    <source>
        <dbReference type="ARBA" id="ARBA00022763"/>
    </source>
</evidence>
<reference evidence="9 10" key="1">
    <citation type="submission" date="2023-02" db="EMBL/GenBank/DDBJ databases">
        <title>Oceanobacillus kimchii IFOP_LL358 isolated form Alexandrium catenella lab strain.</title>
        <authorList>
            <person name="Gajardo G."/>
            <person name="Ueki S."/>
            <person name="Maruyama F."/>
        </authorList>
    </citation>
    <scope>NUCLEOTIDE SEQUENCE [LARGE SCALE GENOMIC DNA]</scope>
    <source>
        <strain evidence="9 10">IFOP_LL358</strain>
    </source>
</reference>
<dbReference type="PROSITE" id="PS00374">
    <property type="entry name" value="MGMT"/>
    <property type="match status" value="1"/>
</dbReference>
<evidence type="ECO:0000313" key="9">
    <source>
        <dbReference type="EMBL" id="GLO68382.1"/>
    </source>
</evidence>
<evidence type="ECO:0000256" key="6">
    <source>
        <dbReference type="ARBA" id="ARBA00049348"/>
    </source>
</evidence>
<comment type="catalytic activity">
    <reaction evidence="1">
        <text>a 4-O-methyl-thymidine in DNA + L-cysteinyl-[protein] = a thymidine in DNA + S-methyl-L-cysteinyl-[protein]</text>
        <dbReference type="Rhea" id="RHEA:53428"/>
        <dbReference type="Rhea" id="RHEA-COMP:10131"/>
        <dbReference type="Rhea" id="RHEA-COMP:10132"/>
        <dbReference type="Rhea" id="RHEA-COMP:13555"/>
        <dbReference type="Rhea" id="RHEA-COMP:13556"/>
        <dbReference type="ChEBI" id="CHEBI:29950"/>
        <dbReference type="ChEBI" id="CHEBI:82612"/>
        <dbReference type="ChEBI" id="CHEBI:137386"/>
        <dbReference type="ChEBI" id="CHEBI:137387"/>
        <dbReference type="EC" id="2.1.1.63"/>
    </reaction>
</comment>
<keyword evidence="2" id="KW-0489">Methyltransferase</keyword>
<name>A0ABQ5TTC3_9BACI</name>
<gene>
    <name evidence="9" type="ORF">MACH08_41660</name>
</gene>
<dbReference type="Gene3D" id="3.30.160.70">
    <property type="entry name" value="Methylated DNA-protein cysteine methyltransferase domain"/>
    <property type="match status" value="1"/>
</dbReference>
<keyword evidence="3" id="KW-0808">Transferase</keyword>
<dbReference type="NCBIfam" id="TIGR00589">
    <property type="entry name" value="ogt"/>
    <property type="match status" value="1"/>
</dbReference>
<dbReference type="SUPFAM" id="SSF46767">
    <property type="entry name" value="Methylated DNA-protein cysteine methyltransferase, C-terminal domain"/>
    <property type="match status" value="1"/>
</dbReference>
<proteinExistence type="predicted"/>
<evidence type="ECO:0000313" key="10">
    <source>
        <dbReference type="Proteomes" id="UP001275436"/>
    </source>
</evidence>
<evidence type="ECO:0000256" key="2">
    <source>
        <dbReference type="ARBA" id="ARBA00022603"/>
    </source>
</evidence>
<sequence>MNDIFWSYWNHNRKRGIIACTENELIYVGSSNETYNAFHEWAVRSKYKNIIQKDSKLKLYKEQLSEYFDGERTKFTTNLGIYGTSFEVEVWKTLLTITYGTTLSYKSVSEILGKPKAYRAVASAIAKNPLLIFIPCHRVVTQSGASTGYRGGVDFKLDLLELERSNSFEGAIND</sequence>
<evidence type="ECO:0000256" key="3">
    <source>
        <dbReference type="ARBA" id="ARBA00022679"/>
    </source>
</evidence>
<dbReference type="SUPFAM" id="SSF53155">
    <property type="entry name" value="Methylated DNA-protein cysteine methyltransferase domain"/>
    <property type="match status" value="1"/>
</dbReference>
<keyword evidence="4" id="KW-0227">DNA damage</keyword>
<dbReference type="RefSeq" id="WP_317958621.1">
    <property type="nucleotide sequence ID" value="NZ_BSKO01000002.1"/>
</dbReference>
<keyword evidence="5" id="KW-0234">DNA repair</keyword>
<keyword evidence="10" id="KW-1185">Reference proteome</keyword>
<evidence type="ECO:0000256" key="5">
    <source>
        <dbReference type="ARBA" id="ARBA00023204"/>
    </source>
</evidence>
<comment type="caution">
    <text evidence="9">The sequence shown here is derived from an EMBL/GenBank/DDBJ whole genome shotgun (WGS) entry which is preliminary data.</text>
</comment>
<feature type="domain" description="Methylguanine DNA methyltransferase ribonuclease-like" evidence="8">
    <location>
        <begin position="17"/>
        <end position="79"/>
    </location>
</feature>
<evidence type="ECO:0000256" key="1">
    <source>
        <dbReference type="ARBA" id="ARBA00001286"/>
    </source>
</evidence>
<dbReference type="InterPro" id="IPR036388">
    <property type="entry name" value="WH-like_DNA-bd_sf"/>
</dbReference>
<dbReference type="Proteomes" id="UP001275436">
    <property type="component" value="Unassembled WGS sequence"/>
</dbReference>
<dbReference type="PANTHER" id="PTHR10815:SF12">
    <property type="entry name" value="METHYLATED-DNA--PROTEIN-CYSTEINE METHYLTRANSFERASE, INDUCIBLE"/>
    <property type="match status" value="1"/>
</dbReference>
<dbReference type="EMBL" id="BSKO01000002">
    <property type="protein sequence ID" value="GLO68382.1"/>
    <property type="molecule type" value="Genomic_DNA"/>
</dbReference>
<dbReference type="CDD" id="cd06445">
    <property type="entry name" value="ATase"/>
    <property type="match status" value="1"/>
</dbReference>
<evidence type="ECO:0000259" key="7">
    <source>
        <dbReference type="Pfam" id="PF01035"/>
    </source>
</evidence>
<organism evidence="9 10">
    <name type="scientific">Oceanobacillus kimchii</name>
    <dbReference type="NCBI Taxonomy" id="746691"/>
    <lineage>
        <taxon>Bacteria</taxon>
        <taxon>Bacillati</taxon>
        <taxon>Bacillota</taxon>
        <taxon>Bacilli</taxon>
        <taxon>Bacillales</taxon>
        <taxon>Bacillaceae</taxon>
        <taxon>Oceanobacillus</taxon>
    </lineage>
</organism>
<comment type="catalytic activity">
    <reaction evidence="6">
        <text>a 6-O-methyl-2'-deoxyguanosine in DNA + L-cysteinyl-[protein] = S-methyl-L-cysteinyl-[protein] + a 2'-deoxyguanosine in DNA</text>
        <dbReference type="Rhea" id="RHEA:24000"/>
        <dbReference type="Rhea" id="RHEA-COMP:10131"/>
        <dbReference type="Rhea" id="RHEA-COMP:10132"/>
        <dbReference type="Rhea" id="RHEA-COMP:11367"/>
        <dbReference type="Rhea" id="RHEA-COMP:11368"/>
        <dbReference type="ChEBI" id="CHEBI:29950"/>
        <dbReference type="ChEBI" id="CHEBI:82612"/>
        <dbReference type="ChEBI" id="CHEBI:85445"/>
        <dbReference type="ChEBI" id="CHEBI:85448"/>
        <dbReference type="EC" id="2.1.1.63"/>
    </reaction>
</comment>
<feature type="domain" description="Methylated-DNA-[protein]-cysteine S-methyltransferase DNA binding" evidence="7">
    <location>
        <begin position="86"/>
        <end position="164"/>
    </location>
</feature>